<dbReference type="EMBL" id="CP030850">
    <property type="protein sequence ID" value="AXE20956.1"/>
    <property type="molecule type" value="Genomic_DNA"/>
</dbReference>
<dbReference type="RefSeq" id="WP_114069717.1">
    <property type="nucleotide sequence ID" value="NZ_CP030850.1"/>
</dbReference>
<feature type="domain" description="LicD/FKTN/FKRP nucleotidyltransferase" evidence="1">
    <location>
        <begin position="43"/>
        <end position="88"/>
    </location>
</feature>
<protein>
    <recommendedName>
        <fullName evidence="1">LicD/FKTN/FKRP nucleotidyltransferase domain-containing protein</fullName>
    </recommendedName>
</protein>
<dbReference type="PANTHER" id="PTHR43404:SF1">
    <property type="entry name" value="MNN4P"/>
    <property type="match status" value="1"/>
</dbReference>
<accession>A0A344TQN5</accession>
<gene>
    <name evidence="2" type="ORF">DR864_26050</name>
</gene>
<dbReference type="KEGG" id="run:DR864_26050"/>
<dbReference type="InterPro" id="IPR007074">
    <property type="entry name" value="LicD/FKTN/FKRP_NTP_transf"/>
</dbReference>
<sequence>MTTIITSKGEFFYERPMFNYGSKKINRDIAKENLFLFKEIMDKSNVKFMLAYGTLLGAIREGNFIEHDFDTDVIVLEENRALFLDLLFEFRNNGFVVGRYENDLISLIRNEEYIDVYFFKKYFFIYRKIDIYYTYSRFLEKTSTYNFLGEFFTIPQDFEGYLEHYYGRNWRTPIPNLHGLDFTFYQKIKAFSRKHFYGLYSLLKQLKS</sequence>
<reference evidence="2 3" key="1">
    <citation type="submission" date="2018-07" db="EMBL/GenBank/DDBJ databases">
        <title>Genome sequencing of Runella.</title>
        <authorList>
            <person name="Baek M.-G."/>
            <person name="Yi H."/>
        </authorList>
    </citation>
    <scope>NUCLEOTIDE SEQUENCE [LARGE SCALE GENOMIC DNA]</scope>
    <source>
        <strain evidence="2 3">HYN0085</strain>
    </source>
</reference>
<keyword evidence="3" id="KW-1185">Reference proteome</keyword>
<name>A0A344TQN5_9BACT</name>
<dbReference type="AlphaFoldDB" id="A0A344TQN5"/>
<proteinExistence type="predicted"/>
<dbReference type="InterPro" id="IPR052942">
    <property type="entry name" value="LPS_cholinephosphotransferase"/>
</dbReference>
<evidence type="ECO:0000259" key="1">
    <source>
        <dbReference type="Pfam" id="PF04991"/>
    </source>
</evidence>
<evidence type="ECO:0000313" key="3">
    <source>
        <dbReference type="Proteomes" id="UP000251993"/>
    </source>
</evidence>
<dbReference type="GO" id="GO:0009100">
    <property type="term" value="P:glycoprotein metabolic process"/>
    <property type="evidence" value="ECO:0007669"/>
    <property type="project" value="UniProtKB-ARBA"/>
</dbReference>
<dbReference type="Proteomes" id="UP000251993">
    <property type="component" value="Chromosome"/>
</dbReference>
<dbReference type="OrthoDB" id="9786100at2"/>
<organism evidence="2 3">
    <name type="scientific">Runella rosea</name>
    <dbReference type="NCBI Taxonomy" id="2259595"/>
    <lineage>
        <taxon>Bacteria</taxon>
        <taxon>Pseudomonadati</taxon>
        <taxon>Bacteroidota</taxon>
        <taxon>Cytophagia</taxon>
        <taxon>Cytophagales</taxon>
        <taxon>Spirosomataceae</taxon>
        <taxon>Runella</taxon>
    </lineage>
</organism>
<dbReference type="Pfam" id="PF04991">
    <property type="entry name" value="LicD"/>
    <property type="match status" value="1"/>
</dbReference>
<dbReference type="PANTHER" id="PTHR43404">
    <property type="entry name" value="LIPOPOLYSACCHARIDE CHOLINEPHOSPHOTRANSFERASE LICD"/>
    <property type="match status" value="1"/>
</dbReference>
<evidence type="ECO:0000313" key="2">
    <source>
        <dbReference type="EMBL" id="AXE20956.1"/>
    </source>
</evidence>